<keyword evidence="3" id="KW-1185">Reference proteome</keyword>
<reference evidence="2 3" key="1">
    <citation type="submission" date="2016-11" db="EMBL/GenBank/DDBJ databases">
        <title>The macronuclear genome of Stentor coeruleus: a giant cell with tiny introns.</title>
        <authorList>
            <person name="Slabodnick M."/>
            <person name="Ruby J.G."/>
            <person name="Reiff S.B."/>
            <person name="Swart E.C."/>
            <person name="Gosai S."/>
            <person name="Prabakaran S."/>
            <person name="Witkowska E."/>
            <person name="Larue G.E."/>
            <person name="Fisher S."/>
            <person name="Freeman R.M."/>
            <person name="Gunawardena J."/>
            <person name="Chu W."/>
            <person name="Stover N.A."/>
            <person name="Gregory B.D."/>
            <person name="Nowacki M."/>
            <person name="Derisi J."/>
            <person name="Roy S.W."/>
            <person name="Marshall W.F."/>
            <person name="Sood P."/>
        </authorList>
    </citation>
    <scope>NUCLEOTIDE SEQUENCE [LARGE SCALE GENOMIC DNA]</scope>
    <source>
        <strain evidence="2">WM001</strain>
    </source>
</reference>
<dbReference type="EMBL" id="MPUH01000244">
    <property type="protein sequence ID" value="OMJ85202.1"/>
    <property type="molecule type" value="Genomic_DNA"/>
</dbReference>
<accession>A0A1R2C861</accession>
<dbReference type="Pfam" id="PF14712">
    <property type="entry name" value="Snapin_Pallidin"/>
    <property type="match status" value="1"/>
</dbReference>
<keyword evidence="1" id="KW-0175">Coiled coil</keyword>
<evidence type="ECO:0000313" key="2">
    <source>
        <dbReference type="EMBL" id="OMJ85202.1"/>
    </source>
</evidence>
<name>A0A1R2C861_9CILI</name>
<dbReference type="AlphaFoldDB" id="A0A1R2C861"/>
<comment type="caution">
    <text evidence="2">The sequence shown here is derived from an EMBL/GenBank/DDBJ whole genome shotgun (WGS) entry which is preliminary data.</text>
</comment>
<gene>
    <name evidence="2" type="ORF">SteCoe_13515</name>
</gene>
<dbReference type="InterPro" id="IPR028119">
    <property type="entry name" value="Snapin/Pallidin/Snn1"/>
</dbReference>
<evidence type="ECO:0000313" key="3">
    <source>
        <dbReference type="Proteomes" id="UP000187209"/>
    </source>
</evidence>
<evidence type="ECO:0000256" key="1">
    <source>
        <dbReference type="SAM" id="Coils"/>
    </source>
</evidence>
<dbReference type="Proteomes" id="UP000187209">
    <property type="component" value="Unassembled WGS sequence"/>
</dbReference>
<dbReference type="OrthoDB" id="10566348at2759"/>
<proteinExistence type="predicted"/>
<organism evidence="2 3">
    <name type="scientific">Stentor coeruleus</name>
    <dbReference type="NCBI Taxonomy" id="5963"/>
    <lineage>
        <taxon>Eukaryota</taxon>
        <taxon>Sar</taxon>
        <taxon>Alveolata</taxon>
        <taxon>Ciliophora</taxon>
        <taxon>Postciliodesmatophora</taxon>
        <taxon>Heterotrichea</taxon>
        <taxon>Heterotrichida</taxon>
        <taxon>Stentoridae</taxon>
        <taxon>Stentor</taxon>
    </lineage>
</organism>
<feature type="coiled-coil region" evidence="1">
    <location>
        <begin position="23"/>
        <end position="93"/>
    </location>
</feature>
<sequence>MVEISNVFNKAVDHVVDICGKTLEGVENSQNALMTTLEELERRLRSIAGLNERLNDSKMADACQAIQIYKAKIERIKTRINTLRRRIANVEDKINMKFPG</sequence>
<protein>
    <submittedName>
        <fullName evidence="2">Uncharacterized protein</fullName>
    </submittedName>
</protein>